<evidence type="ECO:0000313" key="1">
    <source>
        <dbReference type="EMBL" id="MBF0970886.1"/>
    </source>
</evidence>
<dbReference type="EMBL" id="JABZGR010000027">
    <property type="protein sequence ID" value="MBF0970886.1"/>
    <property type="molecule type" value="Genomic_DNA"/>
</dbReference>
<organism evidence="1 2">
    <name type="scientific">Alloprevotella tannerae</name>
    <dbReference type="NCBI Taxonomy" id="76122"/>
    <lineage>
        <taxon>Bacteria</taxon>
        <taxon>Pseudomonadati</taxon>
        <taxon>Bacteroidota</taxon>
        <taxon>Bacteroidia</taxon>
        <taxon>Bacteroidales</taxon>
        <taxon>Prevotellaceae</taxon>
        <taxon>Alloprevotella</taxon>
    </lineage>
</organism>
<proteinExistence type="predicted"/>
<reference evidence="1" key="1">
    <citation type="submission" date="2020-04" db="EMBL/GenBank/DDBJ databases">
        <title>Deep metagenomics examines the oral microbiome during advanced dental caries in children, revealing novel taxa and co-occurrences with host molecules.</title>
        <authorList>
            <person name="Baker J.L."/>
            <person name="Morton J.T."/>
            <person name="Dinis M."/>
            <person name="Alvarez R."/>
            <person name="Tran N.C."/>
            <person name="Knight R."/>
            <person name="Edlund A."/>
        </authorList>
    </citation>
    <scope>NUCLEOTIDE SEQUENCE</scope>
    <source>
        <strain evidence="1">JCVI_34_bin.1</strain>
    </source>
</reference>
<name>A0A929X0J4_9BACT</name>
<comment type="caution">
    <text evidence="1">The sequence shown here is derived from an EMBL/GenBank/DDBJ whole genome shotgun (WGS) entry which is preliminary data.</text>
</comment>
<dbReference type="Proteomes" id="UP000704068">
    <property type="component" value="Unassembled WGS sequence"/>
</dbReference>
<dbReference type="InterPro" id="IPR014191">
    <property type="entry name" value="Anaer_RNR_activator"/>
</dbReference>
<dbReference type="NCBIfam" id="TIGR02826">
    <property type="entry name" value="RNR_activ_nrdG3"/>
    <property type="match status" value="1"/>
</dbReference>
<accession>A0A929X0J4</accession>
<sequence>MLKYVNYDIVFQEFPDEVTLAINLSLCPVCCPGCHSHFLQTDVGELLTPERLQALIDSYDGEITCVGLMGGDNDPAAVGELFALVRRVYGDKLKTGWYSGRAQLPRDFNPRLFDYVKLGPYIEERGPLKAPTTNQRLYRFVDGQQTDITARFHKH</sequence>
<dbReference type="AlphaFoldDB" id="A0A929X0J4"/>
<protein>
    <submittedName>
        <fullName evidence="1">Anaerobic ribonucleoside-triphosphate reductase activating protein</fullName>
    </submittedName>
</protein>
<gene>
    <name evidence="1" type="primary">nrdG</name>
    <name evidence="1" type="ORF">HXK21_07595</name>
</gene>
<evidence type="ECO:0000313" key="2">
    <source>
        <dbReference type="Proteomes" id="UP000704068"/>
    </source>
</evidence>
<dbReference type="RefSeq" id="WP_303764524.1">
    <property type="nucleotide sequence ID" value="NZ_JABZGR010000027.1"/>
</dbReference>